<proteinExistence type="inferred from homology"/>
<organism evidence="6 7">
    <name type="scientific">[Candida] subhashii</name>
    <dbReference type="NCBI Taxonomy" id="561895"/>
    <lineage>
        <taxon>Eukaryota</taxon>
        <taxon>Fungi</taxon>
        <taxon>Dikarya</taxon>
        <taxon>Ascomycota</taxon>
        <taxon>Saccharomycotina</taxon>
        <taxon>Pichiomycetes</taxon>
        <taxon>Debaryomycetaceae</taxon>
        <taxon>Spathaspora</taxon>
    </lineage>
</organism>
<gene>
    <name evidence="6" type="ORF">J8A68_003464</name>
</gene>
<name>A0A8J5QVI3_9ASCO</name>
<dbReference type="RefSeq" id="XP_049263228.1">
    <property type="nucleotide sequence ID" value="XM_049407322.1"/>
</dbReference>
<dbReference type="InterPro" id="IPR027124">
    <property type="entry name" value="Swc5/CFDP1/2"/>
</dbReference>
<keyword evidence="7" id="KW-1185">Reference proteome</keyword>
<dbReference type="PANTHER" id="PTHR48407:SF1">
    <property type="entry name" value="CRANIOFACIAL DEVELOPMENT PROTEIN 1"/>
    <property type="match status" value="1"/>
</dbReference>
<comment type="function">
    <text evidence="3">Component of the SWR1 complex which mediates the ATP-dependent exchange of histone H2A for the H2A variant HZT1 leading to transcriptional regulation of selected genes by chromatin remodeling. Involved in chromosome stability.</text>
</comment>
<dbReference type="Pfam" id="PF07572">
    <property type="entry name" value="BCNT"/>
    <property type="match status" value="1"/>
</dbReference>
<comment type="similarity">
    <text evidence="1">Belongs to the SWC5 family.</text>
</comment>
<dbReference type="EMBL" id="JAGSYN010000154">
    <property type="protein sequence ID" value="KAG7662995.1"/>
    <property type="molecule type" value="Genomic_DNA"/>
</dbReference>
<feature type="region of interest" description="Disordered" evidence="4">
    <location>
        <begin position="1"/>
        <end position="90"/>
    </location>
</feature>
<feature type="compositionally biased region" description="Low complexity" evidence="4">
    <location>
        <begin position="146"/>
        <end position="165"/>
    </location>
</feature>
<evidence type="ECO:0000256" key="3">
    <source>
        <dbReference type="ARBA" id="ARBA00025222"/>
    </source>
</evidence>
<dbReference type="OrthoDB" id="445677at2759"/>
<dbReference type="InterPro" id="IPR011421">
    <property type="entry name" value="BCNT-C"/>
</dbReference>
<evidence type="ECO:0000256" key="2">
    <source>
        <dbReference type="ARBA" id="ARBA00019138"/>
    </source>
</evidence>
<feature type="compositionally biased region" description="Acidic residues" evidence="4">
    <location>
        <begin position="52"/>
        <end position="66"/>
    </location>
</feature>
<dbReference type="PANTHER" id="PTHR48407">
    <property type="entry name" value="CRANIOFACIAL DEVELOPMENT PROTEIN 1"/>
    <property type="match status" value="1"/>
</dbReference>
<accession>A0A8J5QVI3</accession>
<dbReference type="PROSITE" id="PS51279">
    <property type="entry name" value="BCNT_C"/>
    <property type="match status" value="1"/>
</dbReference>
<protein>
    <recommendedName>
        <fullName evidence="2">SWR1-complex protein 5</fullName>
    </recommendedName>
</protein>
<feature type="compositionally biased region" description="Polar residues" evidence="4">
    <location>
        <begin position="77"/>
        <end position="86"/>
    </location>
</feature>
<dbReference type="Proteomes" id="UP000694255">
    <property type="component" value="Unassembled WGS sequence"/>
</dbReference>
<feature type="region of interest" description="Disordered" evidence="4">
    <location>
        <begin position="137"/>
        <end position="171"/>
    </location>
</feature>
<evidence type="ECO:0000259" key="5">
    <source>
        <dbReference type="PROSITE" id="PS51279"/>
    </source>
</evidence>
<dbReference type="GeneID" id="73470264"/>
<feature type="compositionally biased region" description="Basic and acidic residues" evidence="4">
    <location>
        <begin position="10"/>
        <end position="26"/>
    </location>
</feature>
<dbReference type="AlphaFoldDB" id="A0A8J5QVI3"/>
<feature type="domain" description="BCNT-C" evidence="5">
    <location>
        <begin position="240"/>
        <end position="318"/>
    </location>
</feature>
<evidence type="ECO:0000313" key="6">
    <source>
        <dbReference type="EMBL" id="KAG7662995.1"/>
    </source>
</evidence>
<dbReference type="GO" id="GO:0000812">
    <property type="term" value="C:Swr1 complex"/>
    <property type="evidence" value="ECO:0007669"/>
    <property type="project" value="TreeGrafter"/>
</dbReference>
<evidence type="ECO:0000256" key="4">
    <source>
        <dbReference type="SAM" id="MobiDB-lite"/>
    </source>
</evidence>
<reference evidence="6 7" key="1">
    <citation type="journal article" date="2021" name="DNA Res.">
        <title>Genome analysis of Candida subhashii reveals its hybrid nature and dual mitochondrial genome conformations.</title>
        <authorList>
            <person name="Mixao V."/>
            <person name="Hegedusova E."/>
            <person name="Saus E."/>
            <person name="Pryszcz L.P."/>
            <person name="Cillingova A."/>
            <person name="Nosek J."/>
            <person name="Gabaldon T."/>
        </authorList>
    </citation>
    <scope>NUCLEOTIDE SEQUENCE [LARGE SCALE GENOMIC DNA]</scope>
    <source>
        <strain evidence="6 7">CBS 10753</strain>
    </source>
</reference>
<evidence type="ECO:0000313" key="7">
    <source>
        <dbReference type="Proteomes" id="UP000694255"/>
    </source>
</evidence>
<sequence length="329" mass="38304">MAKVKQSRAKQVEGKKEEPIDERDNIGSDEDEDDYDEEEDEDYDPTKKNEDEIGEVDEEDEEEEEDKQEKVPDFSAIESNTTQVRTRAQRLHEEIETSSRYIGNFETDNRGLVKDTARIDVDSIFEDLKNTKSAKEIADEEAKNIQNQSSQEQQQQQEQQKQQSSGPKKIKIETNYTFAGKLITETKLVDEDSREAQAYLSSISSITSSSTSDKPHQRTRVKIFRKDPKSGETLELQIKLKRPSLIDKFLLNHNKRQKLSTLEKSRLDWASFVDKRNIGDELKLHNKAGYLDKQEFLGRVELMRDLQYQQAKQEERKKQAQLQQQQKLV</sequence>
<feature type="compositionally biased region" description="Acidic residues" evidence="4">
    <location>
        <begin position="27"/>
        <end position="43"/>
    </location>
</feature>
<evidence type="ECO:0000256" key="1">
    <source>
        <dbReference type="ARBA" id="ARBA00010465"/>
    </source>
</evidence>
<comment type="caution">
    <text evidence="6">The sequence shown here is derived from an EMBL/GenBank/DDBJ whole genome shotgun (WGS) entry which is preliminary data.</text>
</comment>